<keyword evidence="12" id="KW-1185">Reference proteome</keyword>
<comment type="caution">
    <text evidence="11">The sequence shown here is derived from an EMBL/GenBank/DDBJ whole genome shotgun (WGS) entry which is preliminary data.</text>
</comment>
<evidence type="ECO:0000256" key="9">
    <source>
        <dbReference type="SAM" id="Phobius"/>
    </source>
</evidence>
<evidence type="ECO:0000313" key="12">
    <source>
        <dbReference type="Proteomes" id="UP001271007"/>
    </source>
</evidence>
<dbReference type="InterPro" id="IPR036259">
    <property type="entry name" value="MFS_trans_sf"/>
</dbReference>
<dbReference type="InterPro" id="IPR005828">
    <property type="entry name" value="MFS_sugar_transport-like"/>
</dbReference>
<evidence type="ECO:0000256" key="8">
    <source>
        <dbReference type="SAM" id="MobiDB-lite"/>
    </source>
</evidence>
<feature type="transmembrane region" description="Helical" evidence="9">
    <location>
        <begin position="435"/>
        <end position="456"/>
    </location>
</feature>
<dbReference type="PROSITE" id="PS50850">
    <property type="entry name" value="MFS"/>
    <property type="match status" value="1"/>
</dbReference>
<evidence type="ECO:0000259" key="10">
    <source>
        <dbReference type="PROSITE" id="PS50850"/>
    </source>
</evidence>
<keyword evidence="4 9" id="KW-0812">Transmembrane</keyword>
<dbReference type="SUPFAM" id="SSF103473">
    <property type="entry name" value="MFS general substrate transporter"/>
    <property type="match status" value="1"/>
</dbReference>
<dbReference type="Pfam" id="PF00083">
    <property type="entry name" value="Sugar_tr"/>
    <property type="match status" value="1"/>
</dbReference>
<feature type="transmembrane region" description="Helical" evidence="9">
    <location>
        <begin position="282"/>
        <end position="302"/>
    </location>
</feature>
<dbReference type="InterPro" id="IPR050360">
    <property type="entry name" value="MFS_Sugar_Transporters"/>
</dbReference>
<evidence type="ECO:0000256" key="7">
    <source>
        <dbReference type="RuleBase" id="RU003346"/>
    </source>
</evidence>
<name>A0AAJ0D592_9PEZI</name>
<dbReference type="InterPro" id="IPR020846">
    <property type="entry name" value="MFS_dom"/>
</dbReference>
<dbReference type="InterPro" id="IPR003663">
    <property type="entry name" value="Sugar/inositol_transpt"/>
</dbReference>
<evidence type="ECO:0000256" key="3">
    <source>
        <dbReference type="ARBA" id="ARBA00022448"/>
    </source>
</evidence>
<feature type="transmembrane region" description="Helical" evidence="9">
    <location>
        <begin position="181"/>
        <end position="203"/>
    </location>
</feature>
<feature type="transmembrane region" description="Helical" evidence="9">
    <location>
        <begin position="341"/>
        <end position="361"/>
    </location>
</feature>
<comment type="subcellular location">
    <subcellularLocation>
        <location evidence="1">Membrane</location>
        <topology evidence="1">Multi-pass membrane protein</topology>
    </subcellularLocation>
</comment>
<feature type="region of interest" description="Disordered" evidence="8">
    <location>
        <begin position="493"/>
        <end position="567"/>
    </location>
</feature>
<reference evidence="11" key="1">
    <citation type="submission" date="2023-04" db="EMBL/GenBank/DDBJ databases">
        <title>Black Yeasts Isolated from many extreme environments.</title>
        <authorList>
            <person name="Coleine C."/>
            <person name="Stajich J.E."/>
            <person name="Selbmann L."/>
        </authorList>
    </citation>
    <scope>NUCLEOTIDE SEQUENCE</scope>
    <source>
        <strain evidence="11">CCFEE 5312</strain>
    </source>
</reference>
<proteinExistence type="inferred from homology"/>
<dbReference type="AlphaFoldDB" id="A0AAJ0D592"/>
<evidence type="ECO:0000256" key="1">
    <source>
        <dbReference type="ARBA" id="ARBA00004141"/>
    </source>
</evidence>
<feature type="compositionally biased region" description="Basic and acidic residues" evidence="8">
    <location>
        <begin position="540"/>
        <end position="553"/>
    </location>
</feature>
<sequence length="567" mass="62592">MSTGMHTHYMGLAGGALQTAIAFAAGLSFVAFGYGQGDLGGLVVESDFNNFFPQFSSPIHFGSIVATWNIGCFVGAFFTIFLGDRLGRKGTVVTGLVLETIGKIIQCSSFGIGQYVAGRMIAGIGNGFVASGIPAWQAECLKTHRRGTLLLVSFGSCITLGSAISYWIVYALSFTQPSSAAWRVPIILAAMFTIPALLIIVFMPESPRWLLLKGREQEAMSVLSALNELPVDHEDTRREILQIKYAVKHMASSQPSQVFSNGEYRHLHRTLLAVGLQVMQQFTGINIFVQYLAAMFVVQLQYEHKLSILLAACCSTEFFLASVGVVFVIDRFWGRRDLTCFGSSGMCFCMVMLAIFSYIGLEHSEPWAFKAMTAFLFLYCTFFAIGWQGMSWMWAVELVPLSIRGPANAMSTAANWLSNFIVVLCAPIMFSNITWKTYVVFAVTNFCFVPIIYFFYPETGARSLEEVDIVFKSASQRGNPWLSAVTAAKQEPKWYDKNGEPTDSYGGSEKGDMEKGTSSGHSSSPERMFTALPTYPRSSMDQRLENEAWHDHVAAPAPSIRRMHSDA</sequence>
<evidence type="ECO:0000313" key="11">
    <source>
        <dbReference type="EMBL" id="KAK3046169.1"/>
    </source>
</evidence>
<feature type="compositionally biased region" description="Polar residues" evidence="8">
    <location>
        <begin position="516"/>
        <end position="525"/>
    </location>
</feature>
<dbReference type="EMBL" id="JAWDJX010000110">
    <property type="protein sequence ID" value="KAK3046169.1"/>
    <property type="molecule type" value="Genomic_DNA"/>
</dbReference>
<comment type="similarity">
    <text evidence="2 7">Belongs to the major facilitator superfamily. Sugar transporter (TC 2.A.1.1) family.</text>
</comment>
<organism evidence="11 12">
    <name type="scientific">Extremus antarcticus</name>
    <dbReference type="NCBI Taxonomy" id="702011"/>
    <lineage>
        <taxon>Eukaryota</taxon>
        <taxon>Fungi</taxon>
        <taxon>Dikarya</taxon>
        <taxon>Ascomycota</taxon>
        <taxon>Pezizomycotina</taxon>
        <taxon>Dothideomycetes</taxon>
        <taxon>Dothideomycetidae</taxon>
        <taxon>Mycosphaerellales</taxon>
        <taxon>Extremaceae</taxon>
        <taxon>Extremus</taxon>
    </lineage>
</organism>
<feature type="domain" description="Major facilitator superfamily (MFS) profile" evidence="10">
    <location>
        <begin position="21"/>
        <end position="460"/>
    </location>
</feature>
<dbReference type="NCBIfam" id="TIGR00879">
    <property type="entry name" value="SP"/>
    <property type="match status" value="1"/>
</dbReference>
<feature type="transmembrane region" description="Helical" evidence="9">
    <location>
        <begin position="408"/>
        <end position="429"/>
    </location>
</feature>
<dbReference type="GO" id="GO:0016020">
    <property type="term" value="C:membrane"/>
    <property type="evidence" value="ECO:0007669"/>
    <property type="project" value="UniProtKB-SubCell"/>
</dbReference>
<feature type="transmembrane region" description="Helical" evidence="9">
    <location>
        <begin position="308"/>
        <end position="329"/>
    </location>
</feature>
<feature type="transmembrane region" description="Helical" evidence="9">
    <location>
        <begin position="59"/>
        <end position="82"/>
    </location>
</feature>
<dbReference type="PANTHER" id="PTHR48022">
    <property type="entry name" value="PLASTIDIC GLUCOSE TRANSPORTER 4"/>
    <property type="match status" value="1"/>
</dbReference>
<evidence type="ECO:0000256" key="2">
    <source>
        <dbReference type="ARBA" id="ARBA00010992"/>
    </source>
</evidence>
<keyword evidence="5 9" id="KW-1133">Transmembrane helix</keyword>
<keyword evidence="6 9" id="KW-0472">Membrane</keyword>
<dbReference type="Gene3D" id="1.20.1250.20">
    <property type="entry name" value="MFS general substrate transporter like domains"/>
    <property type="match status" value="1"/>
</dbReference>
<protein>
    <recommendedName>
        <fullName evidence="10">Major facilitator superfamily (MFS) profile domain-containing protein</fullName>
    </recommendedName>
</protein>
<gene>
    <name evidence="11" type="ORF">LTR09_012329</name>
</gene>
<keyword evidence="3 7" id="KW-0813">Transport</keyword>
<dbReference type="PANTHER" id="PTHR48022:SF68">
    <property type="entry name" value="MAJOR FACILITATOR SUPERFAMILY (MFS) PROFILE DOMAIN-CONTAINING PROTEIN-RELATED"/>
    <property type="match status" value="1"/>
</dbReference>
<accession>A0AAJ0D592</accession>
<dbReference type="Proteomes" id="UP001271007">
    <property type="component" value="Unassembled WGS sequence"/>
</dbReference>
<evidence type="ECO:0000256" key="5">
    <source>
        <dbReference type="ARBA" id="ARBA00022989"/>
    </source>
</evidence>
<dbReference type="PRINTS" id="PR00171">
    <property type="entry name" value="SUGRTRNSPORT"/>
</dbReference>
<evidence type="ECO:0000256" key="6">
    <source>
        <dbReference type="ARBA" id="ARBA00023136"/>
    </source>
</evidence>
<evidence type="ECO:0000256" key="4">
    <source>
        <dbReference type="ARBA" id="ARBA00022692"/>
    </source>
</evidence>
<feature type="transmembrane region" description="Helical" evidence="9">
    <location>
        <begin position="367"/>
        <end position="387"/>
    </location>
</feature>
<feature type="transmembrane region" description="Helical" evidence="9">
    <location>
        <begin position="149"/>
        <end position="169"/>
    </location>
</feature>
<dbReference type="GO" id="GO:0005351">
    <property type="term" value="F:carbohydrate:proton symporter activity"/>
    <property type="evidence" value="ECO:0007669"/>
    <property type="project" value="TreeGrafter"/>
</dbReference>